<evidence type="ECO:0000259" key="1">
    <source>
        <dbReference type="PROSITE" id="PS50003"/>
    </source>
</evidence>
<dbReference type="AlphaFoldDB" id="A0A067CIU4"/>
<dbReference type="InterPro" id="IPR011993">
    <property type="entry name" value="PH-like_dom_sf"/>
</dbReference>
<dbReference type="OMA" id="FHTPVAC"/>
<dbReference type="Proteomes" id="UP000030745">
    <property type="component" value="Unassembled WGS sequence"/>
</dbReference>
<dbReference type="Gene3D" id="2.30.29.30">
    <property type="entry name" value="Pleckstrin-homology domain (PH domain)/Phosphotyrosine-binding domain (PTB)"/>
    <property type="match status" value="1"/>
</dbReference>
<organism evidence="2 3">
    <name type="scientific">Saprolegnia parasitica (strain CBS 223.65)</name>
    <dbReference type="NCBI Taxonomy" id="695850"/>
    <lineage>
        <taxon>Eukaryota</taxon>
        <taxon>Sar</taxon>
        <taxon>Stramenopiles</taxon>
        <taxon>Oomycota</taxon>
        <taxon>Saprolegniomycetes</taxon>
        <taxon>Saprolegniales</taxon>
        <taxon>Saprolegniaceae</taxon>
        <taxon>Saprolegnia</taxon>
    </lineage>
</organism>
<dbReference type="OrthoDB" id="58617at2759"/>
<dbReference type="SUPFAM" id="SSF50729">
    <property type="entry name" value="PH domain-like"/>
    <property type="match status" value="1"/>
</dbReference>
<evidence type="ECO:0000313" key="3">
    <source>
        <dbReference type="Proteomes" id="UP000030745"/>
    </source>
</evidence>
<protein>
    <recommendedName>
        <fullName evidence="1">PH domain-containing protein</fullName>
    </recommendedName>
</protein>
<dbReference type="Pfam" id="PF00169">
    <property type="entry name" value="PH"/>
    <property type="match status" value="1"/>
</dbReference>
<accession>A0A067CIU4</accession>
<gene>
    <name evidence="2" type="ORF">SPRG_20487</name>
</gene>
<sequence length="156" mass="17838">MEGYLLVFDDPYSITKAANVRYLVLTEGTLSLYTPPPAKAHVRSISLSQRRLQLVAMPHLHLFRLTMDGDAHPLLCLASSKASMDLWCLHLRNWNRFCFHTPVACGADDAERDKLRNAWTTHLLCEEKSFVRDQLHRGLAPKPSFLQRLRSPAAWL</sequence>
<dbReference type="EMBL" id="KK583222">
    <property type="protein sequence ID" value="KDO26687.1"/>
    <property type="molecule type" value="Genomic_DNA"/>
</dbReference>
<dbReference type="RefSeq" id="XP_012202579.1">
    <property type="nucleotide sequence ID" value="XM_012347189.1"/>
</dbReference>
<dbReference type="VEuPathDB" id="FungiDB:SPRG_20487"/>
<dbReference type="KEGG" id="spar:SPRG_20487"/>
<dbReference type="PROSITE" id="PS50003">
    <property type="entry name" value="PH_DOMAIN"/>
    <property type="match status" value="1"/>
</dbReference>
<proteinExistence type="predicted"/>
<evidence type="ECO:0000313" key="2">
    <source>
        <dbReference type="EMBL" id="KDO26687.1"/>
    </source>
</evidence>
<reference evidence="2 3" key="1">
    <citation type="journal article" date="2013" name="PLoS Genet.">
        <title>Distinctive expansion of potential virulence genes in the genome of the oomycete fish pathogen Saprolegnia parasitica.</title>
        <authorList>
            <person name="Jiang R.H."/>
            <person name="de Bruijn I."/>
            <person name="Haas B.J."/>
            <person name="Belmonte R."/>
            <person name="Lobach L."/>
            <person name="Christie J."/>
            <person name="van den Ackerveken G."/>
            <person name="Bottin A."/>
            <person name="Bulone V."/>
            <person name="Diaz-Moreno S.M."/>
            <person name="Dumas B."/>
            <person name="Fan L."/>
            <person name="Gaulin E."/>
            <person name="Govers F."/>
            <person name="Grenville-Briggs L.J."/>
            <person name="Horner N.R."/>
            <person name="Levin J.Z."/>
            <person name="Mammella M."/>
            <person name="Meijer H.J."/>
            <person name="Morris P."/>
            <person name="Nusbaum C."/>
            <person name="Oome S."/>
            <person name="Phillips A.J."/>
            <person name="van Rooyen D."/>
            <person name="Rzeszutek E."/>
            <person name="Saraiva M."/>
            <person name="Secombes C.J."/>
            <person name="Seidl M.F."/>
            <person name="Snel B."/>
            <person name="Stassen J.H."/>
            <person name="Sykes S."/>
            <person name="Tripathy S."/>
            <person name="van den Berg H."/>
            <person name="Vega-Arreguin J.C."/>
            <person name="Wawra S."/>
            <person name="Young S.K."/>
            <person name="Zeng Q."/>
            <person name="Dieguez-Uribeondo J."/>
            <person name="Russ C."/>
            <person name="Tyler B.M."/>
            <person name="van West P."/>
        </authorList>
    </citation>
    <scope>NUCLEOTIDE SEQUENCE [LARGE SCALE GENOMIC DNA]</scope>
    <source>
        <strain evidence="2 3">CBS 223.65</strain>
    </source>
</reference>
<feature type="domain" description="PH" evidence="1">
    <location>
        <begin position="1"/>
        <end position="96"/>
    </location>
</feature>
<dbReference type="InterPro" id="IPR001849">
    <property type="entry name" value="PH_domain"/>
</dbReference>
<keyword evidence="3" id="KW-1185">Reference proteome</keyword>
<dbReference type="GeneID" id="24141604"/>
<name>A0A067CIU4_SAPPC</name>